<evidence type="ECO:0000313" key="2">
    <source>
        <dbReference type="EMBL" id="EKC71391.1"/>
    </source>
</evidence>
<keyword evidence="1" id="KW-1133">Transmembrane helix</keyword>
<reference evidence="2" key="1">
    <citation type="journal article" date="2013" name="Environ. Microbiol.">
        <title>Microbiota from the distal guts of lean and obese adolescents exhibit partial functional redundancy besides clear differences in community structure.</title>
        <authorList>
            <person name="Ferrer M."/>
            <person name="Ruiz A."/>
            <person name="Lanza F."/>
            <person name="Haange S.B."/>
            <person name="Oberbach A."/>
            <person name="Till H."/>
            <person name="Bargiela R."/>
            <person name="Campoy C."/>
            <person name="Segura M.T."/>
            <person name="Richter M."/>
            <person name="von Bergen M."/>
            <person name="Seifert J."/>
            <person name="Suarez A."/>
        </authorList>
    </citation>
    <scope>NUCLEOTIDE SEQUENCE</scope>
</reference>
<sequence>MKSDLSSAGTSTSITRTTQKRYRTTVYLALTAAFFLSLTVMNSIWEFRGFNTLESQIHRLADAMLLALPAWGLRRRRWLLPYVAVATLYLLADVWYYRNYGTVMPLSSLRLVYNLPTIGNSVLLSLRTIDLLILLPPLLFMGWYALSRMHEKARKRKKRGIGGFFALSLLLIAITTAPRFLLFNLQELDNPCRRFQTEPIRALREYG</sequence>
<organism evidence="2">
    <name type="scientific">human gut metagenome</name>
    <dbReference type="NCBI Taxonomy" id="408170"/>
    <lineage>
        <taxon>unclassified sequences</taxon>
        <taxon>metagenomes</taxon>
        <taxon>organismal metagenomes</taxon>
    </lineage>
</organism>
<dbReference type="EMBL" id="AJWY01004791">
    <property type="protein sequence ID" value="EKC71391.1"/>
    <property type="molecule type" value="Genomic_DNA"/>
</dbReference>
<keyword evidence="1" id="KW-0472">Membrane</keyword>
<feature type="transmembrane region" description="Helical" evidence="1">
    <location>
        <begin position="161"/>
        <end position="181"/>
    </location>
</feature>
<feature type="non-terminal residue" evidence="2">
    <location>
        <position position="207"/>
    </location>
</feature>
<comment type="caution">
    <text evidence="2">The sequence shown here is derived from an EMBL/GenBank/DDBJ whole genome shotgun (WGS) entry which is preliminary data.</text>
</comment>
<accession>K1UIJ6</accession>
<dbReference type="AlphaFoldDB" id="K1UIJ6"/>
<feature type="transmembrane region" description="Helical" evidence="1">
    <location>
        <begin position="118"/>
        <end position="140"/>
    </location>
</feature>
<evidence type="ECO:0000256" key="1">
    <source>
        <dbReference type="SAM" id="Phobius"/>
    </source>
</evidence>
<proteinExistence type="predicted"/>
<gene>
    <name evidence="2" type="ORF">LEA_07287</name>
</gene>
<feature type="transmembrane region" description="Helical" evidence="1">
    <location>
        <begin position="26"/>
        <end position="45"/>
    </location>
</feature>
<protein>
    <submittedName>
        <fullName evidence="2">Membrane protein</fullName>
    </submittedName>
</protein>
<feature type="transmembrane region" description="Helical" evidence="1">
    <location>
        <begin position="57"/>
        <end position="73"/>
    </location>
</feature>
<keyword evidence="1" id="KW-0812">Transmembrane</keyword>
<feature type="transmembrane region" description="Helical" evidence="1">
    <location>
        <begin position="80"/>
        <end position="98"/>
    </location>
</feature>
<name>K1UIJ6_9ZZZZ</name>